<dbReference type="GO" id="GO:0000455">
    <property type="term" value="P:enzyme-directed rRNA pseudouridine synthesis"/>
    <property type="evidence" value="ECO:0007669"/>
    <property type="project" value="UniProtKB-ARBA"/>
</dbReference>
<dbReference type="InterPro" id="IPR020103">
    <property type="entry name" value="PsdUridine_synth_cat_dom_sf"/>
</dbReference>
<dbReference type="CDD" id="cd00165">
    <property type="entry name" value="S4"/>
    <property type="match status" value="1"/>
</dbReference>
<dbReference type="Proteomes" id="UP000005868">
    <property type="component" value="Chromosome"/>
</dbReference>
<dbReference type="GO" id="GO:0120159">
    <property type="term" value="F:rRNA pseudouridine synthase activity"/>
    <property type="evidence" value="ECO:0007669"/>
    <property type="project" value="UniProtKB-ARBA"/>
</dbReference>
<dbReference type="Pfam" id="PF00849">
    <property type="entry name" value="PseudoU_synth_2"/>
    <property type="match status" value="1"/>
</dbReference>
<dbReference type="EC" id="5.4.99.-" evidence="4"/>
<dbReference type="SUPFAM" id="SSF55120">
    <property type="entry name" value="Pseudouridine synthase"/>
    <property type="match status" value="1"/>
</dbReference>
<dbReference type="Gene3D" id="3.10.290.10">
    <property type="entry name" value="RNA-binding S4 domain"/>
    <property type="match status" value="1"/>
</dbReference>
<dbReference type="AlphaFoldDB" id="G7V579"/>
<dbReference type="EMBL" id="CP003096">
    <property type="protein sequence ID" value="AER66862.1"/>
    <property type="molecule type" value="Genomic_DNA"/>
</dbReference>
<dbReference type="Pfam" id="PF01479">
    <property type="entry name" value="S4"/>
    <property type="match status" value="1"/>
</dbReference>
<dbReference type="InterPro" id="IPR042092">
    <property type="entry name" value="PsdUridine_s_RsuA/RluB/E/F_cat"/>
</dbReference>
<dbReference type="PROSITE" id="PS01149">
    <property type="entry name" value="PSI_RSU"/>
    <property type="match status" value="1"/>
</dbReference>
<evidence type="ECO:0000256" key="1">
    <source>
        <dbReference type="ARBA" id="ARBA00008348"/>
    </source>
</evidence>
<dbReference type="eggNOG" id="COG1187">
    <property type="taxonomic scope" value="Bacteria"/>
</dbReference>
<keyword evidence="2 4" id="KW-0413">Isomerase</keyword>
<reference evidence="7" key="1">
    <citation type="submission" date="2011-10" db="EMBL/GenBank/DDBJ databases">
        <title>The complete genome of chromosome of Thermovirga lienii DSM 17291.</title>
        <authorList>
            <consortium name="US DOE Joint Genome Institute (JGI-PGF)"/>
            <person name="Lucas S."/>
            <person name="Copeland A."/>
            <person name="Lapidus A."/>
            <person name="Glavina del Rio T."/>
            <person name="Dalin E."/>
            <person name="Tice H."/>
            <person name="Bruce D."/>
            <person name="Goodwin L."/>
            <person name="Pitluck S."/>
            <person name="Peters L."/>
            <person name="Mikhailova N."/>
            <person name="Saunders E."/>
            <person name="Kyrpides N."/>
            <person name="Mavromatis K."/>
            <person name="Ivanova N."/>
            <person name="Last F.I."/>
            <person name="Brettin T."/>
            <person name="Detter J.C."/>
            <person name="Han C."/>
            <person name="Larimer F."/>
            <person name="Land M."/>
            <person name="Hauser L."/>
            <person name="Markowitz V."/>
            <person name="Cheng J.-F."/>
            <person name="Hugenholtz P."/>
            <person name="Woyke T."/>
            <person name="Wu D."/>
            <person name="Spring S."/>
            <person name="Schroeder M."/>
            <person name="Brambilla E.-M."/>
            <person name="Klenk H.-P."/>
            <person name="Eisen J.A."/>
        </authorList>
    </citation>
    <scope>NUCLEOTIDE SEQUENCE [LARGE SCALE GENOMIC DNA]</scope>
    <source>
        <strain evidence="7">ATCC BAA-1197 / DSM 17291 / Cas60314</strain>
    </source>
</reference>
<dbReference type="PANTHER" id="PTHR47683:SF2">
    <property type="entry name" value="RNA-BINDING S4 DOMAIN-CONTAINING PROTEIN"/>
    <property type="match status" value="1"/>
</dbReference>
<feature type="domain" description="RNA-binding S4" evidence="5">
    <location>
        <begin position="6"/>
        <end position="67"/>
    </location>
</feature>
<reference evidence="6 7" key="2">
    <citation type="journal article" date="2012" name="Stand. Genomic Sci.">
        <title>Genome sequence of the moderately thermophilic, amino-acid-degrading and sulfur-reducing bacterium Thermovirga lienii type strain (Cas60314(T)).</title>
        <authorList>
            <person name="Goker M."/>
            <person name="Saunders E."/>
            <person name="Lapidus A."/>
            <person name="Nolan M."/>
            <person name="Lucas S."/>
            <person name="Hammon N."/>
            <person name="Deshpande S."/>
            <person name="Cheng J.F."/>
            <person name="Han C."/>
            <person name="Tapia R."/>
            <person name="Goodwin L.A."/>
            <person name="Pitluck S."/>
            <person name="Liolios K."/>
            <person name="Mavromatis K."/>
            <person name="Pagani I."/>
            <person name="Ivanova N."/>
            <person name="Mikhailova N."/>
            <person name="Pati A."/>
            <person name="Chen A."/>
            <person name="Palaniappan K."/>
            <person name="Land M."/>
            <person name="Chang Y.J."/>
            <person name="Jeffries C.D."/>
            <person name="Brambilla E.M."/>
            <person name="Rohde M."/>
            <person name="Spring S."/>
            <person name="Detter J.C."/>
            <person name="Woyke T."/>
            <person name="Bristow J."/>
            <person name="Eisen J.A."/>
            <person name="Markowitz V."/>
            <person name="Hugenholtz P."/>
            <person name="Kyrpides N.C."/>
            <person name="Klenk H.P."/>
        </authorList>
    </citation>
    <scope>NUCLEOTIDE SEQUENCE [LARGE SCALE GENOMIC DNA]</scope>
    <source>
        <strain evidence="7">ATCC BAA-1197 / DSM 17291 / Cas60314</strain>
    </source>
</reference>
<keyword evidence="7" id="KW-1185">Reference proteome</keyword>
<organism evidence="6 7">
    <name type="scientific">Thermovirga lienii (strain ATCC BAA-1197 / DSM 17291 / Cas60314)</name>
    <dbReference type="NCBI Taxonomy" id="580340"/>
    <lineage>
        <taxon>Bacteria</taxon>
        <taxon>Thermotogati</taxon>
        <taxon>Synergistota</taxon>
        <taxon>Synergistia</taxon>
        <taxon>Synergistales</taxon>
        <taxon>Thermovirgaceae</taxon>
        <taxon>Thermovirga</taxon>
    </lineage>
</organism>
<evidence type="ECO:0000313" key="7">
    <source>
        <dbReference type="Proteomes" id="UP000005868"/>
    </source>
</evidence>
<dbReference type="InterPro" id="IPR006145">
    <property type="entry name" value="PsdUridine_synth_RsuA/RluA"/>
</dbReference>
<dbReference type="KEGG" id="tli:Tlie_1129"/>
<dbReference type="Gene3D" id="3.30.70.580">
    <property type="entry name" value="Pseudouridine synthase I, catalytic domain, N-terminal subdomain"/>
    <property type="match status" value="1"/>
</dbReference>
<comment type="similarity">
    <text evidence="1 4">Belongs to the pseudouridine synthase RsuA family.</text>
</comment>
<dbReference type="SUPFAM" id="SSF55174">
    <property type="entry name" value="Alpha-L RNA-binding motif"/>
    <property type="match status" value="1"/>
</dbReference>
<keyword evidence="3" id="KW-0694">RNA-binding</keyword>
<dbReference type="FunFam" id="3.10.290.10:FF:000003">
    <property type="entry name" value="Pseudouridine synthase"/>
    <property type="match status" value="1"/>
</dbReference>
<proteinExistence type="inferred from homology"/>
<dbReference type="PANTHER" id="PTHR47683">
    <property type="entry name" value="PSEUDOURIDINE SYNTHASE FAMILY PROTEIN-RELATED"/>
    <property type="match status" value="1"/>
</dbReference>
<evidence type="ECO:0000259" key="5">
    <source>
        <dbReference type="SMART" id="SM00363"/>
    </source>
</evidence>
<dbReference type="STRING" id="580340.Tlie_1129"/>
<gene>
    <name evidence="6" type="ordered locus">Tlie_1129</name>
</gene>
<dbReference type="NCBIfam" id="TIGR00093">
    <property type="entry name" value="pseudouridine synthase"/>
    <property type="match status" value="1"/>
</dbReference>
<accession>G7V579</accession>
<dbReference type="InterPro" id="IPR050343">
    <property type="entry name" value="RsuA_PseudoU_synthase"/>
</dbReference>
<dbReference type="Gene3D" id="3.30.70.1560">
    <property type="entry name" value="Alpha-L RNA-binding motif"/>
    <property type="match status" value="1"/>
</dbReference>
<dbReference type="InterPro" id="IPR018496">
    <property type="entry name" value="PsdUridine_synth_RsuA/RluB_CS"/>
</dbReference>
<sequence length="243" mass="27538">MEANKLRLNRYLALCGLGSRRSVEELIRTGRVKINGKLAQSFHVKVASDDCVEVDGNRVRPLNFVYLVFHKPPGYVCAVKDRHNATIFSLLPGKYNDLGLFPVGRLDKMSEGLLILTNDGELSFNLTHPSSRIVKTYEVLMDRPLRDSDIMRLKRGATVEGLHVAPIDVTILERPPYGRWVKIRLGEGRKREIRVMALEAKLKVIRLIRRAIGKMILKELSPGAYKEVTLKDLMYLIRSGGFV</sequence>
<dbReference type="InterPro" id="IPR002942">
    <property type="entry name" value="S4_RNA-bd"/>
</dbReference>
<dbReference type="InterPro" id="IPR000748">
    <property type="entry name" value="PsdUridine_synth_RsuA/RluB/E/F"/>
</dbReference>
<dbReference type="HOGENOM" id="CLU_024979_1_2_0"/>
<evidence type="ECO:0000256" key="3">
    <source>
        <dbReference type="PROSITE-ProRule" id="PRU00182"/>
    </source>
</evidence>
<dbReference type="PROSITE" id="PS50889">
    <property type="entry name" value="S4"/>
    <property type="match status" value="1"/>
</dbReference>
<dbReference type="InterPro" id="IPR020094">
    <property type="entry name" value="TruA/RsuA/RluB/E/F_N"/>
</dbReference>
<dbReference type="SMART" id="SM00363">
    <property type="entry name" value="S4"/>
    <property type="match status" value="1"/>
</dbReference>
<dbReference type="GO" id="GO:0003723">
    <property type="term" value="F:RNA binding"/>
    <property type="evidence" value="ECO:0007669"/>
    <property type="project" value="UniProtKB-KW"/>
</dbReference>
<dbReference type="InterPro" id="IPR036986">
    <property type="entry name" value="S4_RNA-bd_sf"/>
</dbReference>
<protein>
    <recommendedName>
        <fullName evidence="4">Pseudouridine synthase</fullName>
        <ecNumber evidence="4">5.4.99.-</ecNumber>
    </recommendedName>
</protein>
<evidence type="ECO:0000256" key="2">
    <source>
        <dbReference type="ARBA" id="ARBA00023235"/>
    </source>
</evidence>
<evidence type="ECO:0000313" key="6">
    <source>
        <dbReference type="EMBL" id="AER66862.1"/>
    </source>
</evidence>
<evidence type="ECO:0000256" key="4">
    <source>
        <dbReference type="RuleBase" id="RU003887"/>
    </source>
</evidence>
<name>G7V579_THELD</name>